<keyword evidence="11" id="KW-1185">Reference proteome</keyword>
<dbReference type="InterPro" id="IPR002579">
    <property type="entry name" value="Met_Sox_Rdtase_MsrB_dom"/>
</dbReference>
<dbReference type="NCBIfam" id="TIGR00401">
    <property type="entry name" value="msrA"/>
    <property type="match status" value="1"/>
</dbReference>
<feature type="compositionally biased region" description="Polar residues" evidence="8">
    <location>
        <begin position="176"/>
        <end position="186"/>
    </location>
</feature>
<reference evidence="10" key="2">
    <citation type="submission" date="2013-09" db="EMBL/GenBank/DDBJ databases">
        <title>Draft genome sequence of Alistipes putredinis (DSM 17216).</title>
        <authorList>
            <person name="Sudarsanam P."/>
            <person name="Ley R."/>
            <person name="Guruge J."/>
            <person name="Turnbaugh P.J."/>
            <person name="Mahowald M."/>
            <person name="Liep D."/>
            <person name="Gordon J."/>
        </authorList>
    </citation>
    <scope>NUCLEOTIDE SEQUENCE</scope>
    <source>
        <strain evidence="10">DSM 17216</strain>
    </source>
</reference>
<dbReference type="GO" id="GO:0033743">
    <property type="term" value="F:peptide-methionine (R)-S-oxide reductase activity"/>
    <property type="evidence" value="ECO:0007669"/>
    <property type="project" value="UniProtKB-EC"/>
</dbReference>
<evidence type="ECO:0000259" key="9">
    <source>
        <dbReference type="PROSITE" id="PS51790"/>
    </source>
</evidence>
<evidence type="ECO:0000256" key="2">
    <source>
        <dbReference type="ARBA" id="ARBA00023268"/>
    </source>
</evidence>
<dbReference type="GO" id="GO:0008113">
    <property type="term" value="F:peptide-methionine (S)-S-oxide reductase activity"/>
    <property type="evidence" value="ECO:0007669"/>
    <property type="project" value="UniProtKB-UniRule"/>
</dbReference>
<dbReference type="Proteomes" id="UP000005819">
    <property type="component" value="Unassembled WGS sequence"/>
</dbReference>
<dbReference type="Gene3D" id="2.170.150.20">
    <property type="entry name" value="Peptide methionine sulfoxide reductase"/>
    <property type="match status" value="1"/>
</dbReference>
<dbReference type="HAMAP" id="MF_01401">
    <property type="entry name" value="MsrA"/>
    <property type="match status" value="1"/>
</dbReference>
<dbReference type="PROSITE" id="PS51790">
    <property type="entry name" value="MSRB"/>
    <property type="match status" value="1"/>
</dbReference>
<dbReference type="InterPro" id="IPR036509">
    <property type="entry name" value="Met_Sox_Rdtase_MsrA_sf"/>
</dbReference>
<feature type="domain" description="MsrB" evidence="9">
    <location>
        <begin position="36"/>
        <end position="156"/>
    </location>
</feature>
<dbReference type="Gene3D" id="3.30.1060.10">
    <property type="entry name" value="Peptide methionine sulphoxide reductase MsrA"/>
    <property type="match status" value="1"/>
</dbReference>
<dbReference type="PANTHER" id="PTHR43774:SF1">
    <property type="entry name" value="PEPTIDE METHIONINE SULFOXIDE REDUCTASE MSRA 2"/>
    <property type="match status" value="1"/>
</dbReference>
<feature type="active site" evidence="7">
    <location>
        <position position="197"/>
    </location>
</feature>
<dbReference type="PANTHER" id="PTHR43774">
    <property type="entry name" value="PEPTIDE METHIONINE SULFOXIDE REDUCTASE"/>
    <property type="match status" value="1"/>
</dbReference>
<organism evidence="10 11">
    <name type="scientific">Alistipes putredinis DSM 17216</name>
    <dbReference type="NCBI Taxonomy" id="445970"/>
    <lineage>
        <taxon>Bacteria</taxon>
        <taxon>Pseudomonadati</taxon>
        <taxon>Bacteroidota</taxon>
        <taxon>Bacteroidia</taxon>
        <taxon>Bacteroidales</taxon>
        <taxon>Rikenellaceae</taxon>
        <taxon>Alistipes</taxon>
    </lineage>
</organism>
<dbReference type="NCBIfam" id="NF004042">
    <property type="entry name" value="PRK05550.1"/>
    <property type="match status" value="1"/>
</dbReference>
<dbReference type="GO" id="GO:0033744">
    <property type="term" value="F:L-methionine:thioredoxin-disulfide S-oxidoreductase activity"/>
    <property type="evidence" value="ECO:0007669"/>
    <property type="project" value="RHEA"/>
</dbReference>
<dbReference type="NCBIfam" id="NF004036">
    <property type="entry name" value="PRK05508.1"/>
    <property type="match status" value="1"/>
</dbReference>
<evidence type="ECO:0000313" key="11">
    <source>
        <dbReference type="Proteomes" id="UP000005819"/>
    </source>
</evidence>
<comment type="similarity">
    <text evidence="7">Belongs to the MsrA Met sulfoxide reductase family.</text>
</comment>
<dbReference type="HOGENOM" id="CLU_031040_7_1_10"/>
<reference evidence="10" key="1">
    <citation type="submission" date="2007-10" db="EMBL/GenBank/DDBJ databases">
        <authorList>
            <person name="Fulton L."/>
            <person name="Clifton S."/>
            <person name="Fulton B."/>
            <person name="Xu J."/>
            <person name="Minx P."/>
            <person name="Pepin K.H."/>
            <person name="Johnson M."/>
            <person name="Thiruvilangam P."/>
            <person name="Bhonagiri V."/>
            <person name="Nash W.E."/>
            <person name="Mardis E.R."/>
            <person name="Wilson R.K."/>
        </authorList>
    </citation>
    <scope>NUCLEOTIDE SEQUENCE [LARGE SCALE GENOMIC DNA]</scope>
    <source>
        <strain evidence="10">DSM 17216</strain>
    </source>
</reference>
<comment type="caution">
    <text evidence="10">The sequence shown here is derived from an EMBL/GenBank/DDBJ whole genome shotgun (WGS) entry which is preliminary data.</text>
</comment>
<evidence type="ECO:0000256" key="8">
    <source>
        <dbReference type="SAM" id="MobiDB-lite"/>
    </source>
</evidence>
<dbReference type="eggNOG" id="COG0229">
    <property type="taxonomic scope" value="Bacteria"/>
</dbReference>
<dbReference type="Pfam" id="PF01641">
    <property type="entry name" value="SelR"/>
    <property type="match status" value="1"/>
</dbReference>
<proteinExistence type="inferred from homology"/>
<evidence type="ECO:0000256" key="5">
    <source>
        <dbReference type="ARBA" id="ARBA00048488"/>
    </source>
</evidence>
<dbReference type="InterPro" id="IPR011057">
    <property type="entry name" value="Mss4-like_sf"/>
</dbReference>
<feature type="region of interest" description="Disordered" evidence="8">
    <location>
        <begin position="165"/>
        <end position="186"/>
    </location>
</feature>
<dbReference type="NCBIfam" id="TIGR00357">
    <property type="entry name" value="peptide-methionine (R)-S-oxide reductase MsrB"/>
    <property type="match status" value="1"/>
</dbReference>
<evidence type="ECO:0000313" key="10">
    <source>
        <dbReference type="EMBL" id="EDS02383.1"/>
    </source>
</evidence>
<keyword evidence="1 7" id="KW-0560">Oxidoreductase</keyword>
<comment type="function">
    <text evidence="3 7">Has an important function as a repair enzyme for proteins that have been inactivated by oxidation. Catalyzes the reversible oxidation-reduction of methionine sulfoxide in proteins to methionine.</text>
</comment>
<dbReference type="Pfam" id="PF01625">
    <property type="entry name" value="PMSR"/>
    <property type="match status" value="1"/>
</dbReference>
<accession>B0MXP7</accession>
<dbReference type="AlphaFoldDB" id="B0MXP7"/>
<dbReference type="SUPFAM" id="SSF55068">
    <property type="entry name" value="Peptide methionine sulfoxide reductase"/>
    <property type="match status" value="1"/>
</dbReference>
<protein>
    <recommendedName>
        <fullName evidence="7">Peptide methionine sulfoxide reductase MsrA</fullName>
        <shortName evidence="7">Protein-methionine-S-oxide reductase</shortName>
        <ecNumber evidence="7">1.8.4.11</ecNumber>
    </recommendedName>
    <alternativeName>
        <fullName evidence="7">Peptide-methionine (S)-S-oxide reductase</fullName>
        <shortName evidence="7">Peptide Met(O) reductase</shortName>
    </alternativeName>
</protein>
<comment type="catalytic activity">
    <reaction evidence="4 7">
        <text>L-methionyl-[protein] + [thioredoxin]-disulfide + H2O = L-methionyl-(S)-S-oxide-[protein] + [thioredoxin]-dithiol</text>
        <dbReference type="Rhea" id="RHEA:14217"/>
        <dbReference type="Rhea" id="RHEA-COMP:10698"/>
        <dbReference type="Rhea" id="RHEA-COMP:10700"/>
        <dbReference type="Rhea" id="RHEA-COMP:12313"/>
        <dbReference type="Rhea" id="RHEA-COMP:12315"/>
        <dbReference type="ChEBI" id="CHEBI:15377"/>
        <dbReference type="ChEBI" id="CHEBI:16044"/>
        <dbReference type="ChEBI" id="CHEBI:29950"/>
        <dbReference type="ChEBI" id="CHEBI:44120"/>
        <dbReference type="ChEBI" id="CHEBI:50058"/>
        <dbReference type="EC" id="1.8.4.11"/>
    </reaction>
</comment>
<dbReference type="eggNOG" id="COG0225">
    <property type="taxonomic scope" value="Bacteria"/>
</dbReference>
<evidence type="ECO:0000256" key="7">
    <source>
        <dbReference type="HAMAP-Rule" id="MF_01401"/>
    </source>
</evidence>
<comment type="catalytic activity">
    <reaction evidence="6 7">
        <text>[thioredoxin]-disulfide + L-methionine + H2O = L-methionine (S)-S-oxide + [thioredoxin]-dithiol</text>
        <dbReference type="Rhea" id="RHEA:19993"/>
        <dbReference type="Rhea" id="RHEA-COMP:10698"/>
        <dbReference type="Rhea" id="RHEA-COMP:10700"/>
        <dbReference type="ChEBI" id="CHEBI:15377"/>
        <dbReference type="ChEBI" id="CHEBI:29950"/>
        <dbReference type="ChEBI" id="CHEBI:50058"/>
        <dbReference type="ChEBI" id="CHEBI:57844"/>
        <dbReference type="ChEBI" id="CHEBI:58772"/>
        <dbReference type="EC" id="1.8.4.11"/>
    </reaction>
</comment>
<evidence type="ECO:0000256" key="4">
    <source>
        <dbReference type="ARBA" id="ARBA00047806"/>
    </source>
</evidence>
<evidence type="ECO:0000256" key="1">
    <source>
        <dbReference type="ARBA" id="ARBA00023002"/>
    </source>
</evidence>
<dbReference type="EC" id="1.8.4.11" evidence="7"/>
<dbReference type="InterPro" id="IPR002569">
    <property type="entry name" value="Met_Sox_Rdtase_MsrA_dom"/>
</dbReference>
<name>B0MXP7_9BACT</name>
<dbReference type="EMBL" id="ABFK02000020">
    <property type="protein sequence ID" value="EDS02383.1"/>
    <property type="molecule type" value="Genomic_DNA"/>
</dbReference>
<evidence type="ECO:0000256" key="3">
    <source>
        <dbReference type="ARBA" id="ARBA00024679"/>
    </source>
</evidence>
<evidence type="ECO:0000256" key="6">
    <source>
        <dbReference type="ARBA" id="ARBA00048782"/>
    </source>
</evidence>
<sequence length="346" mass="38746">MNTFSDNFGVFFAGKKNMIRCLSIATVLTGMAITLNAQNMKPLTPEEERVIVRKGTEAPFSGKYYLHDEDGTYRCRRCGAPLYRSQDKFDAGCGWPSFDDEIPGAVRREPDADGRRTEILCAKCGAHLGHVFTDEGFTAKNTRHCVNSLSLDFVPAAIPTMPVAEPAAASAEKPENTSSAEPPKSVQTERAIFAGGCFWGVEYMLGKVDGVKSIRSGYIGGHTENPTYEQVCSHKTGHAEAVEVEFDPSKVSYETLARLFFEIHDPTQLDGQGPDLGDQYRSEIFYTTPEQKEVAERLIRILKEKGYSVVTDVTPASRFWPAEQYHQNYYNRKGTQPYCHRYTKRF</sequence>
<gene>
    <name evidence="7 10" type="primary">msrA</name>
    <name evidence="10" type="ORF">ALIPUT_01907</name>
</gene>
<dbReference type="SUPFAM" id="SSF51316">
    <property type="entry name" value="Mss4-like"/>
    <property type="match status" value="1"/>
</dbReference>
<comment type="catalytic activity">
    <reaction evidence="5">
        <text>L-methionyl-[protein] + [thioredoxin]-disulfide + H2O = L-methionyl-(R)-S-oxide-[protein] + [thioredoxin]-dithiol</text>
        <dbReference type="Rhea" id="RHEA:24164"/>
        <dbReference type="Rhea" id="RHEA-COMP:10698"/>
        <dbReference type="Rhea" id="RHEA-COMP:10700"/>
        <dbReference type="Rhea" id="RHEA-COMP:12313"/>
        <dbReference type="Rhea" id="RHEA-COMP:12314"/>
        <dbReference type="ChEBI" id="CHEBI:15377"/>
        <dbReference type="ChEBI" id="CHEBI:16044"/>
        <dbReference type="ChEBI" id="CHEBI:29950"/>
        <dbReference type="ChEBI" id="CHEBI:45764"/>
        <dbReference type="ChEBI" id="CHEBI:50058"/>
        <dbReference type="EC" id="1.8.4.12"/>
    </reaction>
</comment>
<keyword evidence="2" id="KW-0511">Multifunctional enzyme</keyword>